<evidence type="ECO:0000313" key="3">
    <source>
        <dbReference type="Proteomes" id="UP000186015"/>
    </source>
</evidence>
<reference evidence="2 3" key="1">
    <citation type="submission" date="2016-10" db="EMBL/GenBank/DDBJ databases">
        <authorList>
            <person name="de Groot N.N."/>
        </authorList>
    </citation>
    <scope>NUCLEOTIDE SEQUENCE [LARGE SCALE GENOMIC DNA]</scope>
    <source>
        <strain evidence="2 3">KH2T6</strain>
    </source>
</reference>
<keyword evidence="1" id="KW-0472">Membrane</keyword>
<keyword evidence="1" id="KW-0812">Transmembrane</keyword>
<gene>
    <name evidence="2" type="ORF">SAMN05216469_102311</name>
</gene>
<accession>A0A1H7GY97</accession>
<name>A0A1H7GY97_RUMAL</name>
<feature type="transmembrane region" description="Helical" evidence="1">
    <location>
        <begin position="58"/>
        <end position="76"/>
    </location>
</feature>
<organism evidence="2 3">
    <name type="scientific">Ruminococcus albus</name>
    <dbReference type="NCBI Taxonomy" id="1264"/>
    <lineage>
        <taxon>Bacteria</taxon>
        <taxon>Bacillati</taxon>
        <taxon>Bacillota</taxon>
        <taxon>Clostridia</taxon>
        <taxon>Eubacteriales</taxon>
        <taxon>Oscillospiraceae</taxon>
        <taxon>Ruminococcus</taxon>
    </lineage>
</organism>
<dbReference type="EMBL" id="FOAT01000002">
    <property type="protein sequence ID" value="SEK42994.1"/>
    <property type="molecule type" value="Genomic_DNA"/>
</dbReference>
<dbReference type="Proteomes" id="UP000186015">
    <property type="component" value="Unassembled WGS sequence"/>
</dbReference>
<protein>
    <submittedName>
        <fullName evidence="2">Uncharacterized protein</fullName>
    </submittedName>
</protein>
<dbReference type="AlphaFoldDB" id="A0A1H7GY97"/>
<dbReference type="RefSeq" id="WP_074829759.1">
    <property type="nucleotide sequence ID" value="NZ_FOAT01000002.1"/>
</dbReference>
<proteinExistence type="predicted"/>
<evidence type="ECO:0000256" key="1">
    <source>
        <dbReference type="SAM" id="Phobius"/>
    </source>
</evidence>
<sequence length="130" mass="14265">MEEYPVKLKKLADGTFSDIVVKEDDNGETIKFSAQMDGKIFVGEDEDYLTAFRKLRDVLLSAGYGMCCAGALVNALQSGMMAGSDRVYLVKLGEKPSMKNAVGIFDPAGADIFPDSRAQEIYAERFFDSI</sequence>
<keyword evidence="1" id="KW-1133">Transmembrane helix</keyword>
<evidence type="ECO:0000313" key="2">
    <source>
        <dbReference type="EMBL" id="SEK42994.1"/>
    </source>
</evidence>
<dbReference type="OrthoDB" id="2081579at2"/>